<evidence type="ECO:0000256" key="1">
    <source>
        <dbReference type="SAM" id="Coils"/>
    </source>
</evidence>
<comment type="caution">
    <text evidence="3">The sequence shown here is derived from an EMBL/GenBank/DDBJ whole genome shotgun (WGS) entry which is preliminary data.</text>
</comment>
<name>A0AAE1BXA5_PETCI</name>
<gene>
    <name evidence="3" type="ORF">Pcinc_036774</name>
</gene>
<proteinExistence type="predicted"/>
<feature type="compositionally biased region" description="Polar residues" evidence="2">
    <location>
        <begin position="383"/>
        <end position="410"/>
    </location>
</feature>
<evidence type="ECO:0000313" key="4">
    <source>
        <dbReference type="Proteomes" id="UP001286313"/>
    </source>
</evidence>
<feature type="region of interest" description="Disordered" evidence="2">
    <location>
        <begin position="336"/>
        <end position="413"/>
    </location>
</feature>
<dbReference type="EMBL" id="JAWQEG010005741">
    <property type="protein sequence ID" value="KAK3856944.1"/>
    <property type="molecule type" value="Genomic_DNA"/>
</dbReference>
<feature type="compositionally biased region" description="Polar residues" evidence="2">
    <location>
        <begin position="361"/>
        <end position="374"/>
    </location>
</feature>
<sequence length="543" mass="61711">MAPRTPLTKHQKLHILRQFNSGKAGVCGMALRDKISKTELHGILEDQELSRGATLDIIMEENESQEECGLEKKLKEEAAILKQKEETMANEGMEEAKGYNEEEEEEGRMQQKTLEQMEKVMEKPAKETVKEKLKKGMQNVKSVMGRVVERKGRVKVTDDNMEKVTKKLETTVITKGTDKKILGIGTERGREQRVTEKGTPVKVIINRIEKGQEKKVIEKRTGKVIIKEQRFGSPVSLASRTPHTSRLKKEVAGSPHTHHYFRDKKVFTPNSKLQEMNGNSKTPLRRVSWNLSQIETFNHTTPNTRQKPATQLEHCEGSLSKTVRLYHSTPVTKQKPALTSILQSNEKPTHSESCKPIPSHNIIQNPSTLQTTPKSARRKLYKLNSSQKDTSKASPPMTSHQSIRGKQSELNPVYRRPIDPSFPLAKPNPSRDELITAVSTLRRVVQNSVSMPRWFTFILDKMLYDQHNPPDLGDKLESWPDCTSLSQSRCDVHSMPGGSDILPALLTIRRTLHHQPPAWFTFTMGRILQDYRNRRPPTSPPRG</sequence>
<evidence type="ECO:0000313" key="3">
    <source>
        <dbReference type="EMBL" id="KAK3856944.1"/>
    </source>
</evidence>
<dbReference type="Proteomes" id="UP001286313">
    <property type="component" value="Unassembled WGS sequence"/>
</dbReference>
<keyword evidence="4" id="KW-1185">Reference proteome</keyword>
<organism evidence="3 4">
    <name type="scientific">Petrolisthes cinctipes</name>
    <name type="common">Flat porcelain crab</name>
    <dbReference type="NCBI Taxonomy" id="88211"/>
    <lineage>
        <taxon>Eukaryota</taxon>
        <taxon>Metazoa</taxon>
        <taxon>Ecdysozoa</taxon>
        <taxon>Arthropoda</taxon>
        <taxon>Crustacea</taxon>
        <taxon>Multicrustacea</taxon>
        <taxon>Malacostraca</taxon>
        <taxon>Eumalacostraca</taxon>
        <taxon>Eucarida</taxon>
        <taxon>Decapoda</taxon>
        <taxon>Pleocyemata</taxon>
        <taxon>Anomura</taxon>
        <taxon>Galatheoidea</taxon>
        <taxon>Porcellanidae</taxon>
        <taxon>Petrolisthes</taxon>
    </lineage>
</organism>
<accession>A0AAE1BXA5</accession>
<dbReference type="AlphaFoldDB" id="A0AAE1BXA5"/>
<keyword evidence="1" id="KW-0175">Coiled coil</keyword>
<feature type="coiled-coil region" evidence="1">
    <location>
        <begin position="71"/>
        <end position="120"/>
    </location>
</feature>
<reference evidence="3" key="1">
    <citation type="submission" date="2023-10" db="EMBL/GenBank/DDBJ databases">
        <title>Genome assemblies of two species of porcelain crab, Petrolisthes cinctipes and Petrolisthes manimaculis (Anomura: Porcellanidae).</title>
        <authorList>
            <person name="Angst P."/>
        </authorList>
    </citation>
    <scope>NUCLEOTIDE SEQUENCE</scope>
    <source>
        <strain evidence="3">PB745_01</strain>
        <tissue evidence="3">Gill</tissue>
    </source>
</reference>
<evidence type="ECO:0000256" key="2">
    <source>
        <dbReference type="SAM" id="MobiDB-lite"/>
    </source>
</evidence>
<protein>
    <submittedName>
        <fullName evidence="3">Uncharacterized protein</fullName>
    </submittedName>
</protein>